<dbReference type="OrthoDB" id="9773549at2"/>
<dbReference type="PANTHER" id="PTHR37017">
    <property type="entry name" value="AB HYDROLASE-1 DOMAIN-CONTAINING PROTEIN-RELATED"/>
    <property type="match status" value="1"/>
</dbReference>
<dbReference type="GO" id="GO:0016787">
    <property type="term" value="F:hydrolase activity"/>
    <property type="evidence" value="ECO:0007669"/>
    <property type="project" value="UniProtKB-KW"/>
</dbReference>
<dbReference type="Proteomes" id="UP000422989">
    <property type="component" value="Chromosome"/>
</dbReference>
<evidence type="ECO:0000259" key="1">
    <source>
        <dbReference type="Pfam" id="PF12697"/>
    </source>
</evidence>
<gene>
    <name evidence="2" type="ORF">D7D94_06490</name>
</gene>
<dbReference type="Pfam" id="PF12697">
    <property type="entry name" value="Abhydrolase_6"/>
    <property type="match status" value="1"/>
</dbReference>
<dbReference type="InterPro" id="IPR029058">
    <property type="entry name" value="AB_hydrolase_fold"/>
</dbReference>
<dbReference type="EMBL" id="CP032550">
    <property type="protein sequence ID" value="QGU27355.1"/>
    <property type="molecule type" value="Genomic_DNA"/>
</dbReference>
<dbReference type="SUPFAM" id="SSF53474">
    <property type="entry name" value="alpha/beta-Hydrolases"/>
    <property type="match status" value="1"/>
</dbReference>
<keyword evidence="2" id="KW-0378">Hydrolase</keyword>
<dbReference type="InterPro" id="IPR052897">
    <property type="entry name" value="Sec-Metab_Biosynth_Hydrolase"/>
</dbReference>
<keyword evidence="3" id="KW-1185">Reference proteome</keyword>
<evidence type="ECO:0000313" key="3">
    <source>
        <dbReference type="Proteomes" id="UP000422989"/>
    </source>
</evidence>
<proteinExistence type="predicted"/>
<dbReference type="Gene3D" id="3.40.50.1820">
    <property type="entry name" value="alpha/beta hydrolase"/>
    <property type="match status" value="1"/>
</dbReference>
<feature type="domain" description="AB hydrolase-1" evidence="1">
    <location>
        <begin position="3"/>
        <end position="223"/>
    </location>
</feature>
<sequence length="230" mass="24570">MDVILIPGLWLDASSWAPIADALTAAGHRPRALTLPGTGEPADRTADIGMTRWVAAVVAEIDRADGPVVLVGHSGGGNVAWGAADARPDHVARVVFVDTAPPAPGASISEFPTEGGAVPFPGWAFFDEPDVADLDDATRERTAAFMKGVPARVPAEPLALRDARRFRVPVTLLMGERDEAALRAELENWGAFREEFEAIDDAEVVRIGSGHWPQFSQPERLAELLLAAIR</sequence>
<dbReference type="PANTHER" id="PTHR37017:SF11">
    <property type="entry name" value="ESTERASE_LIPASE_THIOESTERASE DOMAIN-CONTAINING PROTEIN"/>
    <property type="match status" value="1"/>
</dbReference>
<dbReference type="AlphaFoldDB" id="A0A6I6DQX3"/>
<dbReference type="InterPro" id="IPR000073">
    <property type="entry name" value="AB_hydrolase_1"/>
</dbReference>
<reference evidence="2 3" key="1">
    <citation type="submission" date="2018-09" db="EMBL/GenBank/DDBJ databases">
        <title>Whole genome sequencing of Microbacterium oryzae strain MB-10T.</title>
        <authorList>
            <person name="Das S.K."/>
        </authorList>
    </citation>
    <scope>NUCLEOTIDE SEQUENCE [LARGE SCALE GENOMIC DNA]</scope>
    <source>
        <strain evidence="2 3">MB-10</strain>
    </source>
</reference>
<accession>A0A6I6DQX3</accession>
<name>A0A6I6DQX3_9MICO</name>
<protein>
    <submittedName>
        <fullName evidence="2">Alpha/beta hydrolase</fullName>
    </submittedName>
</protein>
<evidence type="ECO:0000313" key="2">
    <source>
        <dbReference type="EMBL" id="QGU27355.1"/>
    </source>
</evidence>
<organism evidence="2 3">
    <name type="scientific">Microbacterium oryzae</name>
    <dbReference type="NCBI Taxonomy" id="743009"/>
    <lineage>
        <taxon>Bacteria</taxon>
        <taxon>Bacillati</taxon>
        <taxon>Actinomycetota</taxon>
        <taxon>Actinomycetes</taxon>
        <taxon>Micrococcales</taxon>
        <taxon>Microbacteriaceae</taxon>
        <taxon>Microbacterium</taxon>
    </lineage>
</organism>
<dbReference type="KEGG" id="moj:D7D94_06490"/>
<dbReference type="RefSeq" id="WP_156241846.1">
    <property type="nucleotide sequence ID" value="NZ_BAAAZL010000001.1"/>
</dbReference>